<dbReference type="InterPro" id="IPR029058">
    <property type="entry name" value="AB_hydrolase_fold"/>
</dbReference>
<proteinExistence type="predicted"/>
<organism evidence="2 3">
    <name type="scientific">Purpureocillium lilacinum</name>
    <name type="common">Paecilomyces lilacinus</name>
    <dbReference type="NCBI Taxonomy" id="33203"/>
    <lineage>
        <taxon>Eukaryota</taxon>
        <taxon>Fungi</taxon>
        <taxon>Dikarya</taxon>
        <taxon>Ascomycota</taxon>
        <taxon>Pezizomycotina</taxon>
        <taxon>Sordariomycetes</taxon>
        <taxon>Hypocreomycetidae</taxon>
        <taxon>Hypocreales</taxon>
        <taxon>Ophiocordycipitaceae</taxon>
        <taxon>Purpureocillium</taxon>
    </lineage>
</organism>
<feature type="region of interest" description="Disordered" evidence="1">
    <location>
        <begin position="27"/>
        <end position="46"/>
    </location>
</feature>
<feature type="compositionally biased region" description="Low complexity" evidence="1">
    <location>
        <begin position="279"/>
        <end position="304"/>
    </location>
</feature>
<comment type="caution">
    <text evidence="2">The sequence shown here is derived from an EMBL/GenBank/DDBJ whole genome shotgun (WGS) entry which is preliminary data.</text>
</comment>
<protein>
    <recommendedName>
        <fullName evidence="4">Triacylglycerol lipase</fullName>
    </recommendedName>
</protein>
<dbReference type="AlphaFoldDB" id="A0A2U3EN26"/>
<accession>A0A2U3EN26</accession>
<feature type="region of interest" description="Disordered" evidence="1">
    <location>
        <begin position="153"/>
        <end position="184"/>
    </location>
</feature>
<name>A0A2U3EN26_PURLI</name>
<evidence type="ECO:0000313" key="3">
    <source>
        <dbReference type="Proteomes" id="UP000245956"/>
    </source>
</evidence>
<dbReference type="Gene3D" id="3.40.50.1820">
    <property type="entry name" value="alpha/beta hydrolase"/>
    <property type="match status" value="1"/>
</dbReference>
<evidence type="ECO:0000313" key="2">
    <source>
        <dbReference type="EMBL" id="PWI75906.1"/>
    </source>
</evidence>
<evidence type="ECO:0000256" key="1">
    <source>
        <dbReference type="SAM" id="MobiDB-lite"/>
    </source>
</evidence>
<reference evidence="2 3" key="1">
    <citation type="journal article" date="2016" name="Front. Microbiol.">
        <title>Genome and transcriptome sequences reveal the specific parasitism of the nematophagous Purpureocillium lilacinum 36-1.</title>
        <authorList>
            <person name="Xie J."/>
            <person name="Li S."/>
            <person name="Mo C."/>
            <person name="Xiao X."/>
            <person name="Peng D."/>
            <person name="Wang G."/>
            <person name="Xiao Y."/>
        </authorList>
    </citation>
    <scope>NUCLEOTIDE SEQUENCE [LARGE SCALE GENOMIC DNA]</scope>
    <source>
        <strain evidence="2 3">36-1</strain>
    </source>
</reference>
<dbReference type="Proteomes" id="UP000245956">
    <property type="component" value="Unassembled WGS sequence"/>
</dbReference>
<feature type="region of interest" description="Disordered" evidence="1">
    <location>
        <begin position="279"/>
        <end position="314"/>
    </location>
</feature>
<feature type="compositionally biased region" description="Basic and acidic residues" evidence="1">
    <location>
        <begin position="33"/>
        <end position="46"/>
    </location>
</feature>
<gene>
    <name evidence="2" type="ORF">PCL_06564</name>
</gene>
<feature type="compositionally biased region" description="Basic and acidic residues" evidence="1">
    <location>
        <begin position="174"/>
        <end position="184"/>
    </location>
</feature>
<dbReference type="PANTHER" id="PTHR11440">
    <property type="entry name" value="LECITHIN-CHOLESTEROL ACYLTRANSFERASE-RELATED"/>
    <property type="match status" value="1"/>
</dbReference>
<dbReference type="EMBL" id="LCWV01000002">
    <property type="protein sequence ID" value="PWI75906.1"/>
    <property type="molecule type" value="Genomic_DNA"/>
</dbReference>
<evidence type="ECO:0008006" key="4">
    <source>
        <dbReference type="Google" id="ProtNLM"/>
    </source>
</evidence>
<sequence>MMAFSRPCTGMQFSHFDFCQLSEEGFDQPPPSIDDRLASQPSYEKEKGFPPTWQRFAAVYIVPLGSLGVTSAQWNCWTAPRPSPIHFLGSRFPLRCPAEASTTTVKGERPLTSNALRANTIAGIASATLGTTTTTTAAAAAVTLAVRRPAIRPHCRPSSPLPPRRRLLSTSFPPRREERKAPDPRIRDLGRQIADDYATIRDTYATPRHPIVLAHGLLGFSELSISALLPPLQYWHGIRQALTAQGCPLVVAATVPPSSSIEERAAKLAVEISSALSSSSSSSSVASSSPFPASRGSSGAADVGARGDDDTRTPVNIIAHSMGGLDARHLISSILPSSPQHNFRVASLVTISTPHRGSPFADYVLSDSRRRSLLHLPRFYSLFRAAGLSTRAFAQLGTRYLADDFNPANPDDPAVRYFSYGAALHTAQLPMLSPFRLSHGVIREAEGANDGLVSVESSRWGEYKGTLLGVSHLDLINWPNKVRWTVREWMGIKRNFNAVAFYLDIADMLAKEGY</sequence>
<dbReference type="SUPFAM" id="SSF53474">
    <property type="entry name" value="alpha/beta-Hydrolases"/>
    <property type="match status" value="1"/>
</dbReference>